<dbReference type="GO" id="GO:0000049">
    <property type="term" value="F:tRNA binding"/>
    <property type="evidence" value="ECO:0007669"/>
    <property type="project" value="TreeGrafter"/>
</dbReference>
<gene>
    <name evidence="12" type="ORF">Vbra_4678</name>
</gene>
<dbReference type="Gene3D" id="2.40.50.140">
    <property type="entry name" value="Nucleic acid-binding proteins"/>
    <property type="match status" value="1"/>
</dbReference>
<comment type="catalytic activity">
    <reaction evidence="8 9">
        <text>tRNA(Lys) + L-lysine + ATP = L-lysyl-tRNA(Lys) + AMP + diphosphate</text>
        <dbReference type="Rhea" id="RHEA:20792"/>
        <dbReference type="Rhea" id="RHEA-COMP:9696"/>
        <dbReference type="Rhea" id="RHEA-COMP:9697"/>
        <dbReference type="ChEBI" id="CHEBI:30616"/>
        <dbReference type="ChEBI" id="CHEBI:32551"/>
        <dbReference type="ChEBI" id="CHEBI:33019"/>
        <dbReference type="ChEBI" id="CHEBI:78442"/>
        <dbReference type="ChEBI" id="CHEBI:78529"/>
        <dbReference type="ChEBI" id="CHEBI:456215"/>
        <dbReference type="EC" id="6.1.1.6"/>
    </reaction>
</comment>
<keyword evidence="4" id="KW-0547">Nucleotide-binding</keyword>
<evidence type="ECO:0000256" key="1">
    <source>
        <dbReference type="ARBA" id="ARBA00013166"/>
    </source>
</evidence>
<dbReference type="InterPro" id="IPR004364">
    <property type="entry name" value="Aa-tRNA-synt_II"/>
</dbReference>
<dbReference type="OrthoDB" id="21243at2759"/>
<dbReference type="Pfam" id="PF01336">
    <property type="entry name" value="tRNA_anti-codon"/>
    <property type="match status" value="1"/>
</dbReference>
<dbReference type="PANTHER" id="PTHR42918:SF15">
    <property type="entry name" value="LYSINE--TRNA LIGASE, CHLOROPLASTIC_MITOCHONDRIAL"/>
    <property type="match status" value="1"/>
</dbReference>
<keyword evidence="13" id="KW-1185">Reference proteome</keyword>
<sequence>MLTAIGIFDQLSTTEAAVPSPPAFLSSQHVPLTAAQRRRGIVWRSRSVLLAKGKKKRQDSDDGDGDEGPMDEGKRGEIRALRLEKLAAIRDDYGQPAYPSGFEPSLSLGELRRRYDELQPGEEAADGEAVVVAGRIASMRNKGMFIDLDDGVHRLQIFCHKDHLRVPEGGGGCADLLALFDVGDVIGVEGRVRRTPRGELTVNARQLHLLAKCLLPLPNKWTRLTDVEVKYRQRYVDLIVNEGSRQTLRARCVLMSAIRSSLEAAGFLEVETPMLQTIAGGAAARPFVTHHNALDMDLYLRIAPELHLKRLIVGGLSDKVFELNRCFRNEGLSTRHNPEFTTVEVYWAYATADHMMTLTETLVTQAATSTAQVVSRGEGEGEGSPLAVEYQGQRIGLTAPWPRHTMTELVLNHTGVDFMACDRYQQAREKAESLGLDCSRLRSWGKIVESAFEHFVEPSLRTLPHPIHVTKFPLDISPLARAADDDPRLTDRFETYIYGWEVANGFTELNDPRDQRRRFEAQLREREAGDDEAHQMDEDFVTALEYGMPPTGGLGVGIDRLTMLLTNSTSIRDVIAFPVLKPAQGSRPAAVQQQQQQQPGAEASVINGAEGVAEMGQPSTSVVQQTG</sequence>
<evidence type="ECO:0000256" key="4">
    <source>
        <dbReference type="ARBA" id="ARBA00022741"/>
    </source>
</evidence>
<dbReference type="Proteomes" id="UP000041254">
    <property type="component" value="Unassembled WGS sequence"/>
</dbReference>
<evidence type="ECO:0000256" key="7">
    <source>
        <dbReference type="ARBA" id="ARBA00030563"/>
    </source>
</evidence>
<dbReference type="InterPro" id="IPR006195">
    <property type="entry name" value="aa-tRNA-synth_II"/>
</dbReference>
<evidence type="ECO:0000256" key="9">
    <source>
        <dbReference type="RuleBase" id="RU003748"/>
    </source>
</evidence>
<dbReference type="InterPro" id="IPR004365">
    <property type="entry name" value="NA-bd_OB_tRNA"/>
</dbReference>
<evidence type="ECO:0000313" key="13">
    <source>
        <dbReference type="Proteomes" id="UP000041254"/>
    </source>
</evidence>
<dbReference type="Gene3D" id="3.30.930.10">
    <property type="entry name" value="Bira Bifunctional Protein, Domain 2"/>
    <property type="match status" value="1"/>
</dbReference>
<proteinExistence type="inferred from homology"/>
<dbReference type="OMA" id="WESTHHA"/>
<dbReference type="SUPFAM" id="SSF50249">
    <property type="entry name" value="Nucleic acid-binding proteins"/>
    <property type="match status" value="1"/>
</dbReference>
<dbReference type="VEuPathDB" id="CryptoDB:Vbra_4678"/>
<dbReference type="PANTHER" id="PTHR42918">
    <property type="entry name" value="LYSYL-TRNA SYNTHETASE"/>
    <property type="match status" value="1"/>
</dbReference>
<evidence type="ECO:0000256" key="5">
    <source>
        <dbReference type="ARBA" id="ARBA00022840"/>
    </source>
</evidence>
<dbReference type="GO" id="GO:0004824">
    <property type="term" value="F:lysine-tRNA ligase activity"/>
    <property type="evidence" value="ECO:0007669"/>
    <property type="project" value="UniProtKB-EC"/>
</dbReference>
<keyword evidence="5" id="KW-0067">ATP-binding</keyword>
<dbReference type="InterPro" id="IPR045864">
    <property type="entry name" value="aa-tRNA-synth_II/BPL/LPL"/>
</dbReference>
<feature type="compositionally biased region" description="Acidic residues" evidence="10">
    <location>
        <begin position="61"/>
        <end position="70"/>
    </location>
</feature>
<protein>
    <recommendedName>
        <fullName evidence="1 9">Lysine--tRNA ligase</fullName>
        <ecNumber evidence="1 9">6.1.1.6</ecNumber>
    </recommendedName>
    <alternativeName>
        <fullName evidence="7 9">Lysyl-tRNA synthetase</fullName>
    </alternativeName>
</protein>
<dbReference type="NCBIfam" id="TIGR00499">
    <property type="entry name" value="lysS_bact"/>
    <property type="match status" value="1"/>
</dbReference>
<accession>A0A0G4EA90</accession>
<evidence type="ECO:0000256" key="3">
    <source>
        <dbReference type="ARBA" id="ARBA00022723"/>
    </source>
</evidence>
<dbReference type="STRING" id="1169540.A0A0G4EA90"/>
<dbReference type="EMBL" id="CDMY01000086">
    <property type="protein sequence ID" value="CEL92513.1"/>
    <property type="molecule type" value="Genomic_DNA"/>
</dbReference>
<dbReference type="GO" id="GO:0005829">
    <property type="term" value="C:cytosol"/>
    <property type="evidence" value="ECO:0007669"/>
    <property type="project" value="TreeGrafter"/>
</dbReference>
<dbReference type="PROSITE" id="PS50862">
    <property type="entry name" value="AA_TRNA_LIGASE_II"/>
    <property type="match status" value="1"/>
</dbReference>
<dbReference type="GO" id="GO:0046872">
    <property type="term" value="F:metal ion binding"/>
    <property type="evidence" value="ECO:0007669"/>
    <property type="project" value="UniProtKB-KW"/>
</dbReference>
<dbReference type="InterPro" id="IPR012340">
    <property type="entry name" value="NA-bd_OB-fold"/>
</dbReference>
<dbReference type="GO" id="GO:0006430">
    <property type="term" value="P:lysyl-tRNA aminoacylation"/>
    <property type="evidence" value="ECO:0007669"/>
    <property type="project" value="InterPro"/>
</dbReference>
<name>A0A0G4EA90_VITBC</name>
<keyword evidence="3" id="KW-0479">Metal-binding</keyword>
<evidence type="ECO:0000256" key="6">
    <source>
        <dbReference type="ARBA" id="ARBA00023146"/>
    </source>
</evidence>
<evidence type="ECO:0000259" key="11">
    <source>
        <dbReference type="PROSITE" id="PS50862"/>
    </source>
</evidence>
<feature type="region of interest" description="Disordered" evidence="10">
    <location>
        <begin position="587"/>
        <end position="627"/>
    </location>
</feature>
<keyword evidence="2" id="KW-0436">Ligase</keyword>
<dbReference type="CDD" id="cd04322">
    <property type="entry name" value="LysRS_N"/>
    <property type="match status" value="1"/>
</dbReference>
<organism evidence="12 13">
    <name type="scientific">Vitrella brassicaformis (strain CCMP3155)</name>
    <dbReference type="NCBI Taxonomy" id="1169540"/>
    <lineage>
        <taxon>Eukaryota</taxon>
        <taxon>Sar</taxon>
        <taxon>Alveolata</taxon>
        <taxon>Colpodellida</taxon>
        <taxon>Vitrellaceae</taxon>
        <taxon>Vitrella</taxon>
    </lineage>
</organism>
<dbReference type="PRINTS" id="PR00982">
    <property type="entry name" value="TRNASYNTHLYS"/>
</dbReference>
<dbReference type="CDD" id="cd00775">
    <property type="entry name" value="LysRS_core"/>
    <property type="match status" value="1"/>
</dbReference>
<keyword evidence="6" id="KW-0030">Aminoacyl-tRNA synthetase</keyword>
<reference evidence="12 13" key="1">
    <citation type="submission" date="2014-11" db="EMBL/GenBank/DDBJ databases">
        <authorList>
            <person name="Zhu J."/>
            <person name="Qi W."/>
            <person name="Song R."/>
        </authorList>
    </citation>
    <scope>NUCLEOTIDE SEQUENCE [LARGE SCALE GENOMIC DNA]</scope>
</reference>
<dbReference type="EC" id="6.1.1.6" evidence="1 9"/>
<dbReference type="InParanoid" id="A0A0G4EA90"/>
<feature type="domain" description="Aminoacyl-transfer RNA synthetases class-II family profile" evidence="11">
    <location>
        <begin position="254"/>
        <end position="582"/>
    </location>
</feature>
<dbReference type="Pfam" id="PF00152">
    <property type="entry name" value="tRNA-synt_2"/>
    <property type="match status" value="1"/>
</dbReference>
<evidence type="ECO:0000256" key="10">
    <source>
        <dbReference type="SAM" id="MobiDB-lite"/>
    </source>
</evidence>
<dbReference type="NCBIfam" id="NF001756">
    <property type="entry name" value="PRK00484.1"/>
    <property type="match status" value="1"/>
</dbReference>
<dbReference type="HAMAP" id="MF_00252">
    <property type="entry name" value="Lys_tRNA_synth_class2"/>
    <property type="match status" value="1"/>
</dbReference>
<dbReference type="InterPro" id="IPR018149">
    <property type="entry name" value="Lys-tRNA-synth_II_C"/>
</dbReference>
<dbReference type="PhylomeDB" id="A0A0G4EA90"/>
<evidence type="ECO:0000256" key="8">
    <source>
        <dbReference type="ARBA" id="ARBA00048573"/>
    </source>
</evidence>
<evidence type="ECO:0000256" key="2">
    <source>
        <dbReference type="ARBA" id="ARBA00022598"/>
    </source>
</evidence>
<dbReference type="InterPro" id="IPR044136">
    <property type="entry name" value="Lys-tRNA-ligase_II_N"/>
</dbReference>
<dbReference type="GO" id="GO:0005524">
    <property type="term" value="F:ATP binding"/>
    <property type="evidence" value="ECO:0007669"/>
    <property type="project" value="UniProtKB-KW"/>
</dbReference>
<dbReference type="AlphaFoldDB" id="A0A0G4EA90"/>
<feature type="compositionally biased region" description="Polar residues" evidence="10">
    <location>
        <begin position="617"/>
        <end position="627"/>
    </location>
</feature>
<evidence type="ECO:0000313" key="12">
    <source>
        <dbReference type="EMBL" id="CEL92513.1"/>
    </source>
</evidence>
<feature type="region of interest" description="Disordered" evidence="10">
    <location>
        <begin position="53"/>
        <end position="76"/>
    </location>
</feature>
<dbReference type="InterPro" id="IPR002313">
    <property type="entry name" value="Lys-tRNA-ligase_II"/>
</dbReference>
<dbReference type="SUPFAM" id="SSF55681">
    <property type="entry name" value="Class II aaRS and biotin synthetases"/>
    <property type="match status" value="1"/>
</dbReference>